<reference evidence="3" key="1">
    <citation type="submission" date="2024-04" db="EMBL/GenBank/DDBJ databases">
        <title>Salinicola lusitanus LLJ914,a marine bacterium isolated from the Okinawa Trough.</title>
        <authorList>
            <person name="Li J."/>
        </authorList>
    </citation>
    <scope>NUCLEOTIDE SEQUENCE [LARGE SCALE GENOMIC DNA]</scope>
</reference>
<gene>
    <name evidence="2" type="ORF">WMY93_001958</name>
</gene>
<evidence type="ECO:0000313" key="2">
    <source>
        <dbReference type="EMBL" id="KAK7938632.1"/>
    </source>
</evidence>
<organism evidence="2 3">
    <name type="scientific">Mugilogobius chulae</name>
    <name type="common">yellowstripe goby</name>
    <dbReference type="NCBI Taxonomy" id="88201"/>
    <lineage>
        <taxon>Eukaryota</taxon>
        <taxon>Metazoa</taxon>
        <taxon>Chordata</taxon>
        <taxon>Craniata</taxon>
        <taxon>Vertebrata</taxon>
        <taxon>Euteleostomi</taxon>
        <taxon>Actinopterygii</taxon>
        <taxon>Neopterygii</taxon>
        <taxon>Teleostei</taxon>
        <taxon>Neoteleostei</taxon>
        <taxon>Acanthomorphata</taxon>
        <taxon>Gobiaria</taxon>
        <taxon>Gobiiformes</taxon>
        <taxon>Gobioidei</taxon>
        <taxon>Gobiidae</taxon>
        <taxon>Gobionellinae</taxon>
        <taxon>Mugilogobius</taxon>
    </lineage>
</organism>
<name>A0AAW0Q251_9GOBI</name>
<dbReference type="AlphaFoldDB" id="A0AAW0Q251"/>
<proteinExistence type="predicted"/>
<comment type="caution">
    <text evidence="2">The sequence shown here is derived from an EMBL/GenBank/DDBJ whole genome shotgun (WGS) entry which is preliminary data.</text>
</comment>
<evidence type="ECO:0000313" key="3">
    <source>
        <dbReference type="Proteomes" id="UP001460270"/>
    </source>
</evidence>
<feature type="chain" id="PRO_5043474748" evidence="1">
    <location>
        <begin position="36"/>
        <end position="155"/>
    </location>
</feature>
<keyword evidence="1" id="KW-0732">Signal</keyword>
<dbReference type="Proteomes" id="UP001460270">
    <property type="component" value="Unassembled WGS sequence"/>
</dbReference>
<dbReference type="EMBL" id="JBBPFD010000002">
    <property type="protein sequence ID" value="KAK7938632.1"/>
    <property type="molecule type" value="Genomic_DNA"/>
</dbReference>
<keyword evidence="3" id="KW-1185">Reference proteome</keyword>
<protein>
    <submittedName>
        <fullName evidence="2">Uncharacterized protein</fullName>
    </submittedName>
</protein>
<sequence length="155" mass="16562">MSSSPHQSHQPPLSSSCLPFISFTLLLFAVLPVNTGFSQSPNPFQSTQASLQSPTSGASISRPCPAHVIGRISRPCPAHVIGRISRHVRLTSSVHQPPCPAHVIGRTSRPCPAHVIGRISRPCPAHVIGRISRPCPAHVIGRISRPCPAHRSPLI</sequence>
<feature type="signal peptide" evidence="1">
    <location>
        <begin position="1"/>
        <end position="35"/>
    </location>
</feature>
<evidence type="ECO:0000256" key="1">
    <source>
        <dbReference type="SAM" id="SignalP"/>
    </source>
</evidence>
<accession>A0AAW0Q251</accession>